<proteinExistence type="predicted"/>
<dbReference type="Proteomes" id="UP001429745">
    <property type="component" value="Unassembled WGS sequence"/>
</dbReference>
<evidence type="ECO:0000313" key="1">
    <source>
        <dbReference type="EMBL" id="NLP84793.1"/>
    </source>
</evidence>
<accession>A0ABX1KCN9</accession>
<evidence type="ECO:0008006" key="3">
    <source>
        <dbReference type="Google" id="ProtNLM"/>
    </source>
</evidence>
<protein>
    <recommendedName>
        <fullName evidence="3">Excreted virulence factor EspC (Type VII ESX diderm)</fullName>
    </recommendedName>
</protein>
<sequence>MDPAAPASHQLAAVVRDLVMIIEQLTDAASTARGLAAATDWQSRAATAFHEKAESWAGEVSGLICLAETARLDAAHARDRAASREADAFAAALTPAAAR</sequence>
<dbReference type="EMBL" id="JABACI010000004">
    <property type="protein sequence ID" value="NLP84793.1"/>
    <property type="molecule type" value="Genomic_DNA"/>
</dbReference>
<name>A0ABX1KCN9_9MICO</name>
<organism evidence="1 2">
    <name type="scientific">Microbacterium salsuginis</name>
    <dbReference type="NCBI Taxonomy" id="2722803"/>
    <lineage>
        <taxon>Bacteria</taxon>
        <taxon>Bacillati</taxon>
        <taxon>Actinomycetota</taxon>
        <taxon>Actinomycetes</taxon>
        <taxon>Micrococcales</taxon>
        <taxon>Microbacteriaceae</taxon>
        <taxon>Microbacterium</taxon>
    </lineage>
</organism>
<keyword evidence="2" id="KW-1185">Reference proteome</keyword>
<evidence type="ECO:0000313" key="2">
    <source>
        <dbReference type="Proteomes" id="UP001429745"/>
    </source>
</evidence>
<comment type="caution">
    <text evidence="1">The sequence shown here is derived from an EMBL/GenBank/DDBJ whole genome shotgun (WGS) entry which is preliminary data.</text>
</comment>
<reference evidence="1 2" key="1">
    <citation type="submission" date="2020-04" db="EMBL/GenBank/DDBJ databases">
        <title>CFH 90308 Microbacterium sp.</title>
        <authorList>
            <person name="Nie G."/>
            <person name="Ming H."/>
            <person name="Xia T."/>
        </authorList>
    </citation>
    <scope>NUCLEOTIDE SEQUENCE [LARGE SCALE GENOMIC DNA]</scope>
    <source>
        <strain evidence="1 2">CFH 90308</strain>
    </source>
</reference>
<gene>
    <name evidence="1" type="ORF">HF576_13125</name>
</gene>